<proteinExistence type="predicted"/>
<reference evidence="1" key="1">
    <citation type="submission" date="2021-08" db="EMBL/GenBank/DDBJ databases">
        <title>The first chromosome-level gecko genome reveals the dynamic sex chromosomes of Neotropical dwarf geckos (Sphaerodactylidae: Sphaerodactylus).</title>
        <authorList>
            <person name="Pinto B.J."/>
            <person name="Keating S.E."/>
            <person name="Gamble T."/>
        </authorList>
    </citation>
    <scope>NUCLEOTIDE SEQUENCE</scope>
    <source>
        <strain evidence="1">TG3544</strain>
    </source>
</reference>
<gene>
    <name evidence="1" type="ORF">K3G42_030792</name>
</gene>
<dbReference type="EMBL" id="CM037615">
    <property type="protein sequence ID" value="KAH8014645.1"/>
    <property type="molecule type" value="Genomic_DNA"/>
</dbReference>
<sequence>MVKLINVRDILGNAGSIVNWERMMEEANQNKENEMLSSQQENMHPLLERGCYVYMKLPVCKSFFAWSHGSDATADWMSVCSERGHFRKYQLQILASPPNAINQVL</sequence>
<keyword evidence="2" id="KW-1185">Reference proteome</keyword>
<dbReference type="Proteomes" id="UP000827872">
    <property type="component" value="Linkage Group LG02"/>
</dbReference>
<name>A0ACB8G553_9SAUR</name>
<protein>
    <submittedName>
        <fullName evidence="1">Uncharacterized protein</fullName>
    </submittedName>
</protein>
<evidence type="ECO:0000313" key="1">
    <source>
        <dbReference type="EMBL" id="KAH8014645.1"/>
    </source>
</evidence>
<accession>A0ACB8G553</accession>
<comment type="caution">
    <text evidence="1">The sequence shown here is derived from an EMBL/GenBank/DDBJ whole genome shotgun (WGS) entry which is preliminary data.</text>
</comment>
<evidence type="ECO:0000313" key="2">
    <source>
        <dbReference type="Proteomes" id="UP000827872"/>
    </source>
</evidence>
<organism evidence="1 2">
    <name type="scientific">Sphaerodactylus townsendi</name>
    <dbReference type="NCBI Taxonomy" id="933632"/>
    <lineage>
        <taxon>Eukaryota</taxon>
        <taxon>Metazoa</taxon>
        <taxon>Chordata</taxon>
        <taxon>Craniata</taxon>
        <taxon>Vertebrata</taxon>
        <taxon>Euteleostomi</taxon>
        <taxon>Lepidosauria</taxon>
        <taxon>Squamata</taxon>
        <taxon>Bifurcata</taxon>
        <taxon>Gekkota</taxon>
        <taxon>Sphaerodactylidae</taxon>
        <taxon>Sphaerodactylus</taxon>
    </lineage>
</organism>